<dbReference type="EMBL" id="GGEC01063668">
    <property type="protein sequence ID" value="MBX44152.1"/>
    <property type="molecule type" value="Transcribed_RNA"/>
</dbReference>
<evidence type="ECO:0000313" key="1">
    <source>
        <dbReference type="EMBL" id="MBX44152.1"/>
    </source>
</evidence>
<proteinExistence type="predicted"/>
<organism evidence="1">
    <name type="scientific">Rhizophora mucronata</name>
    <name type="common">Asiatic mangrove</name>
    <dbReference type="NCBI Taxonomy" id="61149"/>
    <lineage>
        <taxon>Eukaryota</taxon>
        <taxon>Viridiplantae</taxon>
        <taxon>Streptophyta</taxon>
        <taxon>Embryophyta</taxon>
        <taxon>Tracheophyta</taxon>
        <taxon>Spermatophyta</taxon>
        <taxon>Magnoliopsida</taxon>
        <taxon>eudicotyledons</taxon>
        <taxon>Gunneridae</taxon>
        <taxon>Pentapetalae</taxon>
        <taxon>rosids</taxon>
        <taxon>fabids</taxon>
        <taxon>Malpighiales</taxon>
        <taxon>Rhizophoraceae</taxon>
        <taxon>Rhizophora</taxon>
    </lineage>
</organism>
<sequence>MRLGPRGS</sequence>
<accession>A0A2P2NNQ9</accession>
<protein>
    <submittedName>
        <fullName evidence="1">Uncharacterized protein</fullName>
    </submittedName>
</protein>
<name>A0A2P2NNQ9_RHIMU</name>
<reference evidence="1" key="1">
    <citation type="submission" date="2018-02" db="EMBL/GenBank/DDBJ databases">
        <title>Rhizophora mucronata_Transcriptome.</title>
        <authorList>
            <person name="Meera S.P."/>
            <person name="Sreeshan A."/>
            <person name="Augustine A."/>
        </authorList>
    </citation>
    <scope>NUCLEOTIDE SEQUENCE</scope>
    <source>
        <tissue evidence="1">Leaf</tissue>
    </source>
</reference>